<dbReference type="InterPro" id="IPR018060">
    <property type="entry name" value="HTH_AraC"/>
</dbReference>
<evidence type="ECO:0000256" key="1">
    <source>
        <dbReference type="ARBA" id="ARBA00023015"/>
    </source>
</evidence>
<keyword evidence="1" id="KW-0805">Transcription regulation</keyword>
<comment type="caution">
    <text evidence="5">The sequence shown here is derived from an EMBL/GenBank/DDBJ whole genome shotgun (WGS) entry which is preliminary data.</text>
</comment>
<proteinExistence type="predicted"/>
<keyword evidence="6" id="KW-1185">Reference proteome</keyword>
<keyword evidence="3" id="KW-0804">Transcription</keyword>
<dbReference type="PROSITE" id="PS01124">
    <property type="entry name" value="HTH_ARAC_FAMILY_2"/>
    <property type="match status" value="1"/>
</dbReference>
<dbReference type="PROSITE" id="PS00041">
    <property type="entry name" value="HTH_ARAC_FAMILY_1"/>
    <property type="match status" value="1"/>
</dbReference>
<evidence type="ECO:0000259" key="4">
    <source>
        <dbReference type="PROSITE" id="PS01124"/>
    </source>
</evidence>
<keyword evidence="2" id="KW-0238">DNA-binding</keyword>
<evidence type="ECO:0000256" key="2">
    <source>
        <dbReference type="ARBA" id="ARBA00023125"/>
    </source>
</evidence>
<reference evidence="5 6" key="1">
    <citation type="submission" date="2020-02" db="EMBL/GenBank/DDBJ databases">
        <title>Acidophilic actinobacteria isolated from forest soil.</title>
        <authorList>
            <person name="Golinska P."/>
        </authorList>
    </citation>
    <scope>NUCLEOTIDE SEQUENCE [LARGE SCALE GENOMIC DNA]</scope>
    <source>
        <strain evidence="5 6">NL8</strain>
    </source>
</reference>
<feature type="domain" description="HTH araC/xylS-type" evidence="4">
    <location>
        <begin position="6"/>
        <end position="104"/>
    </location>
</feature>
<dbReference type="RefSeq" id="WP_212010712.1">
    <property type="nucleotide sequence ID" value="NZ_JAAFYZ010000064.1"/>
</dbReference>
<dbReference type="PANTHER" id="PTHR43280:SF28">
    <property type="entry name" value="HTH-TYPE TRANSCRIPTIONAL ACTIVATOR RHAS"/>
    <property type="match status" value="1"/>
</dbReference>
<name>A0ABS5KSX0_9ACTN</name>
<accession>A0ABS5KSX0</accession>
<protein>
    <submittedName>
        <fullName evidence="5">Helix-turn-helix transcriptional regulator</fullName>
    </submittedName>
</protein>
<evidence type="ECO:0000256" key="3">
    <source>
        <dbReference type="ARBA" id="ARBA00023163"/>
    </source>
</evidence>
<dbReference type="PANTHER" id="PTHR43280">
    <property type="entry name" value="ARAC-FAMILY TRANSCRIPTIONAL REGULATOR"/>
    <property type="match status" value="1"/>
</dbReference>
<evidence type="ECO:0000313" key="5">
    <source>
        <dbReference type="EMBL" id="MBS2549147.1"/>
    </source>
</evidence>
<dbReference type="SUPFAM" id="SSF46689">
    <property type="entry name" value="Homeodomain-like"/>
    <property type="match status" value="2"/>
</dbReference>
<dbReference type="Proteomes" id="UP000730482">
    <property type="component" value="Unassembled WGS sequence"/>
</dbReference>
<dbReference type="InterPro" id="IPR009057">
    <property type="entry name" value="Homeodomain-like_sf"/>
</dbReference>
<gene>
    <name evidence="5" type="ORF">KGQ19_19970</name>
</gene>
<sequence length="258" mass="27897">MNEAVERVVDYLYEQYDQPITLADMADVAILSQFHFARTFREVTGVSPGRFLSAIRLQRAKGLLTTTELTVTDISYMVGYNSLGTFTSRFTKSVGVTPIQYRCFAQADLAVGTSTGAAGRPPEDDAAVGAMAGWMSLPPGTEAPLMYIGVFDGPIPQRLPVACTTVENDTAFQLDGVPEGQWYIFAAAVNPDEAPIDGYGARVARLVAREGPVHSVRGQTTMVDLRLRPCSPIDPPLLLALPVVLDRYDARQPVATPA</sequence>
<dbReference type="EMBL" id="JAAFYZ010000064">
    <property type="protein sequence ID" value="MBS2549147.1"/>
    <property type="molecule type" value="Genomic_DNA"/>
</dbReference>
<dbReference type="PRINTS" id="PR00032">
    <property type="entry name" value="HTHARAC"/>
</dbReference>
<dbReference type="InterPro" id="IPR020449">
    <property type="entry name" value="Tscrpt_reg_AraC-type_HTH"/>
</dbReference>
<organism evidence="5 6">
    <name type="scientific">Catenulispora pinistramenti</name>
    <dbReference type="NCBI Taxonomy" id="2705254"/>
    <lineage>
        <taxon>Bacteria</taxon>
        <taxon>Bacillati</taxon>
        <taxon>Actinomycetota</taxon>
        <taxon>Actinomycetes</taxon>
        <taxon>Catenulisporales</taxon>
        <taxon>Catenulisporaceae</taxon>
        <taxon>Catenulispora</taxon>
    </lineage>
</organism>
<dbReference type="Pfam" id="PF12833">
    <property type="entry name" value="HTH_18"/>
    <property type="match status" value="1"/>
</dbReference>
<evidence type="ECO:0000313" key="6">
    <source>
        <dbReference type="Proteomes" id="UP000730482"/>
    </source>
</evidence>
<dbReference type="Gene3D" id="1.10.10.60">
    <property type="entry name" value="Homeodomain-like"/>
    <property type="match status" value="2"/>
</dbReference>
<dbReference type="InterPro" id="IPR018062">
    <property type="entry name" value="HTH_AraC-typ_CS"/>
</dbReference>
<dbReference type="SMART" id="SM00342">
    <property type="entry name" value="HTH_ARAC"/>
    <property type="match status" value="1"/>
</dbReference>